<dbReference type="Proteomes" id="UP000653565">
    <property type="component" value="Unassembled WGS sequence"/>
</dbReference>
<dbReference type="InterPro" id="IPR036770">
    <property type="entry name" value="Ankyrin_rpt-contain_sf"/>
</dbReference>
<evidence type="ECO:0000313" key="5">
    <source>
        <dbReference type="Proteomes" id="UP000653565"/>
    </source>
</evidence>
<evidence type="ECO:0000256" key="2">
    <source>
        <dbReference type="ARBA" id="ARBA00023145"/>
    </source>
</evidence>
<dbReference type="SUPFAM" id="SSF52743">
    <property type="entry name" value="Subtilisin-like"/>
    <property type="match status" value="1"/>
</dbReference>
<evidence type="ECO:0000256" key="1">
    <source>
        <dbReference type="ARBA" id="ARBA00022729"/>
    </source>
</evidence>
<accession>A0A8H4MB39</accession>
<dbReference type="GO" id="GO:0006508">
    <property type="term" value="P:proteolysis"/>
    <property type="evidence" value="ECO:0007669"/>
    <property type="project" value="InterPro"/>
</dbReference>
<proteinExistence type="predicted"/>
<protein>
    <recommendedName>
        <fullName evidence="6">Peptidase S8/S53 domain-containing protein</fullName>
    </recommendedName>
</protein>
<dbReference type="GO" id="GO:0004252">
    <property type="term" value="F:serine-type endopeptidase activity"/>
    <property type="evidence" value="ECO:0007669"/>
    <property type="project" value="InterPro"/>
</dbReference>
<evidence type="ECO:0000256" key="3">
    <source>
        <dbReference type="SAM" id="MobiDB-lite"/>
    </source>
</evidence>
<feature type="compositionally biased region" description="Basic residues" evidence="3">
    <location>
        <begin position="226"/>
        <end position="236"/>
    </location>
</feature>
<sequence>MSVLSSTDSFPEDSEEDDSTVELTADLLDKADNALLEARRLVPLNEDGFAEFEARHQDVLHPKRSPLIDLLVRSAEWTPDGIMNFCTKLIPKHSKLLRYRNEDDGCTPLHTALSRKNHGFVQAVLVTLGDTGHLPDILEETTRENENCIHLAIRHSSPWTAKMILALASSTKLRNILCQRENDGDRTPLHLVILKAKPPRMPRVVYNSLNNSLVPESSVLDSSLQKKQRHTRMRKKPASEEPIPASHPVFSPEQILRLLIKHGSNDSLLFEDSEGRTPYQQRLQILQNTLLKHYRDASRGNLDEKHILTNNLREFVMKDKVASYIMSYSLAFNSELNLTTLPKTTISKTYLGALSQNSALEPILKSVTLPKLTLEESSTAQAKQAGESMLSSGKRIATSAVFDWLRDQQVRRIIEVDIDDDTEPCCTNDAVEASLKGFEVQRLHWKRTDIPCDVFYNSTSALTDLSLYWSGDKAVLDGWSGPDGFSDARKFPEIRAIALYFRKVPGRQTHILEQLLECKEKLEWSFRNSNREVNIKIYHGWGHNDATDDNPWIATLSRFTSFIGTIPDYIVAPTRIALISDGVDPVSETLRGKIYAIEPGAHVISAKFGTTVASLITQTCPKSSLYIAKAEEGKSGSHNGRHVSPSLAAEAIMSALHHDIDIICIDWSINAGEATGVIDLEEAIATAIYKGILVFCPASASPRSNARSYPADFHRCIRIAAATRYGKTAAPADCYDYVLPGKDIPLFDSGGLLSSHESGDHVAIAIATGLAGILLFCRRLIDSGGFNRLTYIKEAFRGLGLHGENFPLPNTLFEVFQAKALDWKTHEEEMKDMISDLIERVTMRGRV</sequence>
<dbReference type="SUPFAM" id="SSF48403">
    <property type="entry name" value="Ankyrin repeat"/>
    <property type="match status" value="1"/>
</dbReference>
<dbReference type="EMBL" id="JAAAPX010000049">
    <property type="protein sequence ID" value="KAF4236806.1"/>
    <property type="molecule type" value="Genomic_DNA"/>
</dbReference>
<evidence type="ECO:0008006" key="6">
    <source>
        <dbReference type="Google" id="ProtNLM"/>
    </source>
</evidence>
<comment type="caution">
    <text evidence="4">The sequence shown here is derived from an EMBL/GenBank/DDBJ whole genome shotgun (WGS) entry which is preliminary data.</text>
</comment>
<reference evidence="4" key="1">
    <citation type="journal article" date="2020" name="bioRxiv">
        <title>Genomic and phenotypic heterogeneity of clinical isolates of the human pathogens Aspergillus fumigatus, Aspergillus lentulus and Aspergillus fumigatiaffinis.</title>
        <authorList>
            <person name="dos Santos R.A.C."/>
            <person name="Steenwyk J.L."/>
            <person name="Rivero-Menendez O."/>
            <person name="Mead M.E."/>
            <person name="Silva L.P."/>
            <person name="Bastos R.W."/>
            <person name="Alastruey-Izquierdo A."/>
            <person name="Goldman G.H."/>
            <person name="Rokas A."/>
        </authorList>
    </citation>
    <scope>NUCLEOTIDE SEQUENCE</scope>
    <source>
        <strain evidence="4">CNM-CM6805</strain>
    </source>
</reference>
<gene>
    <name evidence="4" type="ORF">CNMCM6805_007201</name>
</gene>
<keyword evidence="1" id="KW-0732">Signal</keyword>
<organism evidence="4 5">
    <name type="scientific">Aspergillus fumigatiaffinis</name>
    <dbReference type="NCBI Taxonomy" id="340414"/>
    <lineage>
        <taxon>Eukaryota</taxon>
        <taxon>Fungi</taxon>
        <taxon>Dikarya</taxon>
        <taxon>Ascomycota</taxon>
        <taxon>Pezizomycotina</taxon>
        <taxon>Eurotiomycetes</taxon>
        <taxon>Eurotiomycetidae</taxon>
        <taxon>Eurotiales</taxon>
        <taxon>Aspergillaceae</taxon>
        <taxon>Aspergillus</taxon>
        <taxon>Aspergillus subgen. Fumigati</taxon>
    </lineage>
</organism>
<evidence type="ECO:0000313" key="4">
    <source>
        <dbReference type="EMBL" id="KAF4236806.1"/>
    </source>
</evidence>
<name>A0A8H4MB39_9EURO</name>
<reference evidence="4" key="2">
    <citation type="submission" date="2020-04" db="EMBL/GenBank/DDBJ databases">
        <authorList>
            <person name="Santos R.A.C."/>
            <person name="Steenwyk J.L."/>
            <person name="Rivero-Menendez O."/>
            <person name="Mead M.E."/>
            <person name="Silva L.P."/>
            <person name="Bastos R.W."/>
            <person name="Alastruey-Izquierdo A."/>
            <person name="Goldman G.H."/>
            <person name="Rokas A."/>
        </authorList>
    </citation>
    <scope>NUCLEOTIDE SEQUENCE</scope>
    <source>
        <strain evidence="4">CNM-CM6805</strain>
    </source>
</reference>
<dbReference type="Gene3D" id="1.25.40.20">
    <property type="entry name" value="Ankyrin repeat-containing domain"/>
    <property type="match status" value="1"/>
</dbReference>
<feature type="compositionally biased region" description="Acidic residues" evidence="3">
    <location>
        <begin position="10"/>
        <end position="20"/>
    </location>
</feature>
<dbReference type="InterPro" id="IPR036852">
    <property type="entry name" value="Peptidase_S8/S53_dom_sf"/>
</dbReference>
<dbReference type="Gene3D" id="3.40.50.200">
    <property type="entry name" value="Peptidase S8/S53 domain"/>
    <property type="match status" value="1"/>
</dbReference>
<feature type="region of interest" description="Disordered" evidence="3">
    <location>
        <begin position="217"/>
        <end position="246"/>
    </location>
</feature>
<dbReference type="AlphaFoldDB" id="A0A8H4MB39"/>
<keyword evidence="2" id="KW-0865">Zymogen</keyword>
<keyword evidence="5" id="KW-1185">Reference proteome</keyword>
<feature type="region of interest" description="Disordered" evidence="3">
    <location>
        <begin position="1"/>
        <end position="20"/>
    </location>
</feature>